<dbReference type="SMART" id="SM00448">
    <property type="entry name" value="REC"/>
    <property type="match status" value="1"/>
</dbReference>
<evidence type="ECO:0000313" key="5">
    <source>
        <dbReference type="EMBL" id="SBS31222.1"/>
    </source>
</evidence>
<keyword evidence="1" id="KW-0597">Phosphoprotein</keyword>
<sequence length="556" mass="61983">MDKALFQNKAAQNSSVYAGLQALVADEFENSRVSIRQMLQGLGIQQVDQTSSGKGVLESCRARRYDIILCDFRLTGGKNGQQVLEELRELKLLKPTNIFIIVSAETSRDVVMGIMESQPDEYLSKPFTQAVLARRLERQFQQSQALAKMKECLAKGKYTELIASCLQHIQEEGRYTPWCKRTLVDAFLATQQFDKLEQLCQAELSVRDLDWALLGLAKKEHHQGQTDNAITILEKLLRLFPQTISAYDLLAQCLEEMGRSDEAQSVLDDAIKISPRIHKRQKHMATVSMANGDTQSALKASQQTVRLGINSIHENPDDYIQLVDIVAESADSVESSADRKRLLNEASQALTVVGKRFADDDSVKLRKTLAESRFHAAQGQAKEAQQALKNAQQIASELEGGMPSDLVVEYGKTLYNAGEHEQAETILASLVNDQSSSSHLKQQAADFLDEPVSSSAKAQAKGLNKDGLASYSQKDYSAAIEQFKTALQYSPRHPGLNLNLVQTSLKLMEANGEQAHLVTECVEALKRLRHVSPAHKQHKRLVALKEYLMKHYKVTF</sequence>
<dbReference type="InterPro" id="IPR011990">
    <property type="entry name" value="TPR-like_helical_dom_sf"/>
</dbReference>
<evidence type="ECO:0000259" key="4">
    <source>
        <dbReference type="PROSITE" id="PS50110"/>
    </source>
</evidence>
<dbReference type="InterPro" id="IPR001789">
    <property type="entry name" value="Sig_transdc_resp-reg_receiver"/>
</dbReference>
<dbReference type="PROSITE" id="PS50110">
    <property type="entry name" value="RESPONSE_REGULATORY"/>
    <property type="match status" value="1"/>
</dbReference>
<dbReference type="GO" id="GO:0000160">
    <property type="term" value="P:phosphorelay signal transduction system"/>
    <property type="evidence" value="ECO:0007669"/>
    <property type="project" value="InterPro"/>
</dbReference>
<feature type="repeat" description="TPR" evidence="2">
    <location>
        <begin position="244"/>
        <end position="277"/>
    </location>
</feature>
<organism evidence="5 6">
    <name type="scientific">Marinomonas aquimarina</name>
    <dbReference type="NCBI Taxonomy" id="295068"/>
    <lineage>
        <taxon>Bacteria</taxon>
        <taxon>Pseudomonadati</taxon>
        <taxon>Pseudomonadota</taxon>
        <taxon>Gammaproteobacteria</taxon>
        <taxon>Oceanospirillales</taxon>
        <taxon>Oceanospirillaceae</taxon>
        <taxon>Marinomonas</taxon>
    </lineage>
</organism>
<keyword evidence="2" id="KW-0802">TPR repeat</keyword>
<dbReference type="Pfam" id="PF13424">
    <property type="entry name" value="TPR_12"/>
    <property type="match status" value="1"/>
</dbReference>
<dbReference type="Gene3D" id="3.40.50.2300">
    <property type="match status" value="1"/>
</dbReference>
<dbReference type="Pfam" id="PF00072">
    <property type="entry name" value="Response_reg"/>
    <property type="match status" value="1"/>
</dbReference>
<evidence type="ECO:0000256" key="3">
    <source>
        <dbReference type="SAM" id="Coils"/>
    </source>
</evidence>
<dbReference type="InterPro" id="IPR019734">
    <property type="entry name" value="TPR_rpt"/>
</dbReference>
<keyword evidence="6" id="KW-1185">Reference proteome</keyword>
<dbReference type="SUPFAM" id="SSF52172">
    <property type="entry name" value="CheY-like"/>
    <property type="match status" value="1"/>
</dbReference>
<dbReference type="PANTHER" id="PTHR43228">
    <property type="entry name" value="TWO-COMPONENT RESPONSE REGULATOR"/>
    <property type="match status" value="1"/>
</dbReference>
<accession>A0A1A8TG58</accession>
<dbReference type="STRING" id="295068.MAQ5080_01891"/>
<dbReference type="Gene3D" id="1.25.40.10">
    <property type="entry name" value="Tetratricopeptide repeat domain"/>
    <property type="match status" value="2"/>
</dbReference>
<evidence type="ECO:0000313" key="6">
    <source>
        <dbReference type="Proteomes" id="UP000092627"/>
    </source>
</evidence>
<proteinExistence type="predicted"/>
<reference evidence="5 6" key="1">
    <citation type="submission" date="2016-06" db="EMBL/GenBank/DDBJ databases">
        <authorList>
            <person name="Kjaerup R.B."/>
            <person name="Dalgaard T.S."/>
            <person name="Juul-Madsen H.R."/>
        </authorList>
    </citation>
    <scope>NUCLEOTIDE SEQUENCE [LARGE SCALE GENOMIC DNA]</scope>
    <source>
        <strain evidence="5 6">CECT 5080</strain>
    </source>
</reference>
<evidence type="ECO:0000256" key="1">
    <source>
        <dbReference type="PROSITE-ProRule" id="PRU00169"/>
    </source>
</evidence>
<feature type="coiled-coil region" evidence="3">
    <location>
        <begin position="374"/>
        <end position="401"/>
    </location>
</feature>
<dbReference type="EMBL" id="FLOC01000010">
    <property type="protein sequence ID" value="SBS31222.1"/>
    <property type="molecule type" value="Genomic_DNA"/>
</dbReference>
<feature type="domain" description="Response regulatory" evidence="4">
    <location>
        <begin position="21"/>
        <end position="140"/>
    </location>
</feature>
<protein>
    <submittedName>
        <fullName evidence="5">Chemotaxis protein CheY</fullName>
    </submittedName>
</protein>
<feature type="repeat" description="TPR" evidence="2">
    <location>
        <begin position="460"/>
        <end position="493"/>
    </location>
</feature>
<dbReference type="PROSITE" id="PS50005">
    <property type="entry name" value="TPR"/>
    <property type="match status" value="2"/>
</dbReference>
<dbReference type="RefSeq" id="WP_067209053.1">
    <property type="nucleotide sequence ID" value="NZ_FLOC01000010.1"/>
</dbReference>
<dbReference type="PANTHER" id="PTHR43228:SF1">
    <property type="entry name" value="TWO-COMPONENT RESPONSE REGULATOR ARR22"/>
    <property type="match status" value="1"/>
</dbReference>
<dbReference type="InterPro" id="IPR011006">
    <property type="entry name" value="CheY-like_superfamily"/>
</dbReference>
<feature type="modified residue" description="4-aspartylphosphate" evidence="1">
    <location>
        <position position="71"/>
    </location>
</feature>
<dbReference type="OrthoDB" id="7298659at2"/>
<gene>
    <name evidence="5" type="primary">cheY_5</name>
    <name evidence="5" type="ORF">MAQ5080_01891</name>
</gene>
<dbReference type="SMART" id="SM00028">
    <property type="entry name" value="TPR"/>
    <property type="match status" value="3"/>
</dbReference>
<evidence type="ECO:0000256" key="2">
    <source>
        <dbReference type="PROSITE-ProRule" id="PRU00339"/>
    </source>
</evidence>
<keyword evidence="3" id="KW-0175">Coiled coil</keyword>
<dbReference type="InterPro" id="IPR052048">
    <property type="entry name" value="ST_Response_Regulator"/>
</dbReference>
<name>A0A1A8TG58_9GAMM</name>
<dbReference type="AlphaFoldDB" id="A0A1A8TG58"/>
<dbReference type="SUPFAM" id="SSF48452">
    <property type="entry name" value="TPR-like"/>
    <property type="match status" value="1"/>
</dbReference>
<dbReference type="Proteomes" id="UP000092627">
    <property type="component" value="Unassembled WGS sequence"/>
</dbReference>